<accession>A0A9W9YDY0</accession>
<dbReference type="EMBL" id="MU827783">
    <property type="protein sequence ID" value="KAJ7336050.1"/>
    <property type="molecule type" value="Genomic_DNA"/>
</dbReference>
<dbReference type="SUPFAM" id="SSF49313">
    <property type="entry name" value="Cadherin-like"/>
    <property type="match status" value="1"/>
</dbReference>
<dbReference type="Proteomes" id="UP001163046">
    <property type="component" value="Unassembled WGS sequence"/>
</dbReference>
<dbReference type="InterPro" id="IPR015919">
    <property type="entry name" value="Cadherin-like_sf"/>
</dbReference>
<dbReference type="GO" id="GO:0016020">
    <property type="term" value="C:membrane"/>
    <property type="evidence" value="ECO:0007669"/>
    <property type="project" value="InterPro"/>
</dbReference>
<evidence type="ECO:0000313" key="2">
    <source>
        <dbReference type="Proteomes" id="UP001163046"/>
    </source>
</evidence>
<keyword evidence="2" id="KW-1185">Reference proteome</keyword>
<protein>
    <submittedName>
        <fullName evidence="1">Uncharacterized protein</fullName>
    </submittedName>
</protein>
<evidence type="ECO:0000313" key="1">
    <source>
        <dbReference type="EMBL" id="KAJ7336050.1"/>
    </source>
</evidence>
<dbReference type="GO" id="GO:0005509">
    <property type="term" value="F:calcium ion binding"/>
    <property type="evidence" value="ECO:0007669"/>
    <property type="project" value="InterPro"/>
</dbReference>
<proteinExistence type="predicted"/>
<dbReference type="AlphaFoldDB" id="A0A9W9YDY0"/>
<sequence length="174" mass="19333">MPEKMEVCDMDWETRREHLRLINDGFVRVSSGGVDREVTDTFRWWSEQVHKTVVLTITDGDGNQAEGGSEDNLNDTDIGRVAAIDDDLGSGGIVKFRLLGQTEIEKKWKVTVQAYDLGTPSLNSSIDVIIKTTSITCEAMVFKVSEDGMIKADTLCIFVDFPSGAERLVETNIK</sequence>
<dbReference type="CDD" id="cd11304">
    <property type="entry name" value="Cadherin_repeat"/>
    <property type="match status" value="1"/>
</dbReference>
<dbReference type="OrthoDB" id="6252479at2759"/>
<organism evidence="1 2">
    <name type="scientific">Desmophyllum pertusum</name>
    <dbReference type="NCBI Taxonomy" id="174260"/>
    <lineage>
        <taxon>Eukaryota</taxon>
        <taxon>Metazoa</taxon>
        <taxon>Cnidaria</taxon>
        <taxon>Anthozoa</taxon>
        <taxon>Hexacorallia</taxon>
        <taxon>Scleractinia</taxon>
        <taxon>Caryophylliina</taxon>
        <taxon>Caryophylliidae</taxon>
        <taxon>Desmophyllum</taxon>
    </lineage>
</organism>
<name>A0A9W9YDY0_9CNID</name>
<reference evidence="1" key="1">
    <citation type="submission" date="2023-01" db="EMBL/GenBank/DDBJ databases">
        <title>Genome assembly of the deep-sea coral Lophelia pertusa.</title>
        <authorList>
            <person name="Herrera S."/>
            <person name="Cordes E."/>
        </authorList>
    </citation>
    <scope>NUCLEOTIDE SEQUENCE</scope>
    <source>
        <strain evidence="1">USNM1676648</strain>
        <tissue evidence="1">Polyp</tissue>
    </source>
</reference>
<comment type="caution">
    <text evidence="1">The sequence shown here is derived from an EMBL/GenBank/DDBJ whole genome shotgun (WGS) entry which is preliminary data.</text>
</comment>
<gene>
    <name evidence="1" type="ORF">OS493_013425</name>
</gene>